<dbReference type="AlphaFoldDB" id="A0A4R1N2E1"/>
<evidence type="ECO:0000313" key="1">
    <source>
        <dbReference type="EMBL" id="TCK99331.1"/>
    </source>
</evidence>
<accession>A0A4R1N2E1</accession>
<evidence type="ECO:0000313" key="2">
    <source>
        <dbReference type="Proteomes" id="UP000295673"/>
    </source>
</evidence>
<gene>
    <name evidence="1" type="ORF">BXY66_3833</name>
</gene>
<dbReference type="Proteomes" id="UP000295673">
    <property type="component" value="Unassembled WGS sequence"/>
</dbReference>
<comment type="caution">
    <text evidence="1">The sequence shown here is derived from an EMBL/GenBank/DDBJ whole genome shotgun (WGS) entry which is preliminary data.</text>
</comment>
<organism evidence="1 2">
    <name type="scientific">Shimia isoporae</name>
    <dbReference type="NCBI Taxonomy" id="647720"/>
    <lineage>
        <taxon>Bacteria</taxon>
        <taxon>Pseudomonadati</taxon>
        <taxon>Pseudomonadota</taxon>
        <taxon>Alphaproteobacteria</taxon>
        <taxon>Rhodobacterales</taxon>
        <taxon>Roseobacteraceae</taxon>
    </lineage>
</organism>
<protein>
    <submittedName>
        <fullName evidence="1">Uncharacterized protein</fullName>
    </submittedName>
</protein>
<sequence>MAAMKIRKIGGYLPEIAWSFTTLAETLVFGHGIGT</sequence>
<keyword evidence="2" id="KW-1185">Reference proteome</keyword>
<reference evidence="1 2" key="1">
    <citation type="submission" date="2019-03" db="EMBL/GenBank/DDBJ databases">
        <title>Genomic Encyclopedia of Archaeal and Bacterial Type Strains, Phase II (KMG-II): from individual species to whole genera.</title>
        <authorList>
            <person name="Goeker M."/>
        </authorList>
    </citation>
    <scope>NUCLEOTIDE SEQUENCE [LARGE SCALE GENOMIC DNA]</scope>
    <source>
        <strain evidence="1 2">DSM 26433</strain>
    </source>
</reference>
<dbReference type="EMBL" id="SMGR01000005">
    <property type="protein sequence ID" value="TCK99331.1"/>
    <property type="molecule type" value="Genomic_DNA"/>
</dbReference>
<name>A0A4R1N2E1_9RHOB</name>
<proteinExistence type="predicted"/>